<dbReference type="Proteomes" id="UP000242502">
    <property type="component" value="Unassembled WGS sequence"/>
</dbReference>
<comment type="caution">
    <text evidence="1">The sequence shown here is derived from an EMBL/GenBank/DDBJ whole genome shotgun (WGS) entry which is preliminary data.</text>
</comment>
<accession>A0A1D2QPD0</accession>
<evidence type="ECO:0000313" key="2">
    <source>
        <dbReference type="Proteomes" id="UP000242502"/>
    </source>
</evidence>
<dbReference type="EMBL" id="MDLC01000029">
    <property type="protein sequence ID" value="ODS23400.1"/>
    <property type="molecule type" value="Genomic_DNA"/>
</dbReference>
<dbReference type="InterPro" id="IPR011006">
    <property type="entry name" value="CheY-like_superfamily"/>
</dbReference>
<reference evidence="1 2" key="1">
    <citation type="journal article" date="2016" name="Appl. Environ. Microbiol.">
        <title>Lack of Overt Genome Reduction in the Bryostatin-Producing Bryozoan Symbiont "Candidatus Endobugula sertula".</title>
        <authorList>
            <person name="Miller I.J."/>
            <person name="Vanee N."/>
            <person name="Fong S.S."/>
            <person name="Lim-Fong G.E."/>
            <person name="Kwan J.C."/>
        </authorList>
    </citation>
    <scope>NUCLEOTIDE SEQUENCE [LARGE SCALE GENOMIC DNA]</scope>
    <source>
        <strain evidence="1">AB1-4</strain>
    </source>
</reference>
<dbReference type="SUPFAM" id="SSF52172">
    <property type="entry name" value="CheY-like"/>
    <property type="match status" value="1"/>
</dbReference>
<protein>
    <recommendedName>
        <fullName evidence="3">Response regulatory domain-containing protein</fullName>
    </recommendedName>
</protein>
<sequence>MKASILFVDDDPGITHMLARLFHHSEYWVKTVNSAITGLQLMDGFTFLQQAHITQPIAIKLMFSGRMEAKDYHQKLEHDLIHQFILKPCFDDAFMAYIDEAVTVSLQRPKIDRN</sequence>
<dbReference type="AlphaFoldDB" id="A0A1D2QPD0"/>
<name>A0A1D2QPD0_9GAMM</name>
<organism evidence="1 2">
    <name type="scientific">Candidatus Endobugula sertula</name>
    <name type="common">Bugula neritina bacterial symbiont</name>
    <dbReference type="NCBI Taxonomy" id="62101"/>
    <lineage>
        <taxon>Bacteria</taxon>
        <taxon>Pseudomonadati</taxon>
        <taxon>Pseudomonadota</taxon>
        <taxon>Gammaproteobacteria</taxon>
        <taxon>Cellvibrionales</taxon>
        <taxon>Cellvibrionaceae</taxon>
        <taxon>Candidatus Endobugula</taxon>
    </lineage>
</organism>
<proteinExistence type="predicted"/>
<dbReference type="STRING" id="62101.AB835_08930"/>
<gene>
    <name evidence="1" type="ORF">AB835_08930</name>
</gene>
<evidence type="ECO:0000313" key="1">
    <source>
        <dbReference type="EMBL" id="ODS23400.1"/>
    </source>
</evidence>
<evidence type="ECO:0008006" key="3">
    <source>
        <dbReference type="Google" id="ProtNLM"/>
    </source>
</evidence>